<accession>A0A561UYN3</accession>
<evidence type="ECO:0000256" key="7">
    <source>
        <dbReference type="SAM" id="SignalP"/>
    </source>
</evidence>
<evidence type="ECO:0000256" key="1">
    <source>
        <dbReference type="ARBA" id="ARBA00004613"/>
    </source>
</evidence>
<evidence type="ECO:0000256" key="3">
    <source>
        <dbReference type="ARBA" id="ARBA00022525"/>
    </source>
</evidence>
<evidence type="ECO:0000256" key="5">
    <source>
        <dbReference type="ARBA" id="ARBA00022900"/>
    </source>
</evidence>
<reference evidence="10 12" key="2">
    <citation type="submission" date="2022-10" db="EMBL/GenBank/DDBJ databases">
        <title>The complete genomes of actinobacterial strains from the NBC collection.</title>
        <authorList>
            <person name="Joergensen T.S."/>
            <person name="Alvarez Arevalo M."/>
            <person name="Sterndorff E.B."/>
            <person name="Faurdal D."/>
            <person name="Vuksanovic O."/>
            <person name="Mourched A.-S."/>
            <person name="Charusanti P."/>
            <person name="Shaw S."/>
            <person name="Blin K."/>
            <person name="Weber T."/>
        </authorList>
    </citation>
    <scope>NUCLEOTIDE SEQUENCE [LARGE SCALE GENOMIC DNA]</scope>
    <source>
        <strain evidence="10 12">NBC 01769</strain>
    </source>
</reference>
<dbReference type="EMBL" id="CP109114">
    <property type="protein sequence ID" value="WSC14462.1"/>
    <property type="molecule type" value="Genomic_DNA"/>
</dbReference>
<keyword evidence="4 10" id="KW-0646">Protease inhibitor</keyword>
<dbReference type="InterPro" id="IPR020054">
    <property type="entry name" value="Prot_inh_SSI_I16_CS"/>
</dbReference>
<keyword evidence="5" id="KW-0722">Serine protease inhibitor</keyword>
<evidence type="ECO:0000313" key="9">
    <source>
        <dbReference type="EMBL" id="TWG04473.1"/>
    </source>
</evidence>
<dbReference type="InterPro" id="IPR023549">
    <property type="entry name" value="Subtilisin_inhibitor"/>
</dbReference>
<dbReference type="AlphaFoldDB" id="A0A561UYN3"/>
<evidence type="ECO:0000313" key="11">
    <source>
        <dbReference type="Proteomes" id="UP000318186"/>
    </source>
</evidence>
<keyword evidence="7" id="KW-0732">Signal</keyword>
<keyword evidence="6" id="KW-1015">Disulfide bond</keyword>
<dbReference type="RefSeq" id="WP_145764608.1">
    <property type="nucleotide sequence ID" value="NZ_CP109114.1"/>
</dbReference>
<dbReference type="OrthoDB" id="3427327at2"/>
<reference evidence="9 11" key="1">
    <citation type="submission" date="2019-06" db="EMBL/GenBank/DDBJ databases">
        <title>Sequencing the genomes of 1000 actinobacteria strains.</title>
        <authorList>
            <person name="Klenk H.-P."/>
        </authorList>
    </citation>
    <scope>NUCLEOTIDE SEQUENCE [LARGE SCALE GENOMIC DNA]</scope>
    <source>
        <strain evidence="9 11">DSM 42059</strain>
    </source>
</reference>
<evidence type="ECO:0000313" key="10">
    <source>
        <dbReference type="EMBL" id="WSC14462.1"/>
    </source>
</evidence>
<keyword evidence="12" id="KW-1185">Reference proteome</keyword>
<protein>
    <submittedName>
        <fullName evidence="10">Subtilase-type protease inhibitor</fullName>
    </submittedName>
    <submittedName>
        <fullName evidence="9">Subtilisin inhibitor-like</fullName>
    </submittedName>
</protein>
<organism evidence="9 11">
    <name type="scientific">Streptomyces brevispora</name>
    <dbReference type="NCBI Taxonomy" id="887462"/>
    <lineage>
        <taxon>Bacteria</taxon>
        <taxon>Bacillati</taxon>
        <taxon>Actinomycetota</taxon>
        <taxon>Actinomycetes</taxon>
        <taxon>Kitasatosporales</taxon>
        <taxon>Streptomycetaceae</taxon>
        <taxon>Streptomyces</taxon>
    </lineage>
</organism>
<dbReference type="Pfam" id="PF00720">
    <property type="entry name" value="SSI"/>
    <property type="match status" value="1"/>
</dbReference>
<feature type="domain" description="Subtilisin inhibitor" evidence="8">
    <location>
        <begin position="53"/>
        <end position="130"/>
    </location>
</feature>
<evidence type="ECO:0000256" key="2">
    <source>
        <dbReference type="ARBA" id="ARBA00010472"/>
    </source>
</evidence>
<dbReference type="Proteomes" id="UP001330827">
    <property type="component" value="Chromosome"/>
</dbReference>
<dbReference type="InterPro" id="IPR036819">
    <property type="entry name" value="Subtilisin_inhibitor-like_sf"/>
</dbReference>
<keyword evidence="3" id="KW-0964">Secreted</keyword>
<evidence type="ECO:0000259" key="8">
    <source>
        <dbReference type="Pfam" id="PF00720"/>
    </source>
</evidence>
<dbReference type="GO" id="GO:0005576">
    <property type="term" value="C:extracellular region"/>
    <property type="evidence" value="ECO:0007669"/>
    <property type="project" value="UniProtKB-SubCell"/>
</dbReference>
<evidence type="ECO:0000256" key="6">
    <source>
        <dbReference type="ARBA" id="ARBA00023157"/>
    </source>
</evidence>
<dbReference type="Gene3D" id="3.30.350.10">
    <property type="entry name" value="Subtilisin inhibitor-like"/>
    <property type="match status" value="1"/>
</dbReference>
<dbReference type="EMBL" id="VIWW01000001">
    <property type="protein sequence ID" value="TWG04473.1"/>
    <property type="molecule type" value="Genomic_DNA"/>
</dbReference>
<proteinExistence type="inferred from homology"/>
<sequence>MLRRLALTAVVSLAALSAAAPAATASAGPLPLPLQLLPLPVLQGDDGRTHLTVVVSGSGNPAADGSYELECEPAGGSHPVARQACDRLAQLPGEGADPFTPVPRDAMCTQQFGGPATARVTGSWRGRSIDATFDRTNGCEIGRWNSLRPVLPNVR</sequence>
<feature type="chain" id="PRO_5038548027" evidence="7">
    <location>
        <begin position="23"/>
        <end position="155"/>
    </location>
</feature>
<name>A0A561UYN3_9ACTN</name>
<evidence type="ECO:0000256" key="4">
    <source>
        <dbReference type="ARBA" id="ARBA00022690"/>
    </source>
</evidence>
<dbReference type="SUPFAM" id="SSF55399">
    <property type="entry name" value="Subtilisin inhibitor"/>
    <property type="match status" value="1"/>
</dbReference>
<evidence type="ECO:0000313" key="12">
    <source>
        <dbReference type="Proteomes" id="UP001330827"/>
    </source>
</evidence>
<feature type="signal peptide" evidence="7">
    <location>
        <begin position="1"/>
        <end position="22"/>
    </location>
</feature>
<dbReference type="GO" id="GO:0004867">
    <property type="term" value="F:serine-type endopeptidase inhibitor activity"/>
    <property type="evidence" value="ECO:0007669"/>
    <property type="project" value="UniProtKB-KW"/>
</dbReference>
<gene>
    <name evidence="9" type="ORF">FHX80_112923</name>
    <name evidence="10" type="ORF">OIE64_17565</name>
</gene>
<dbReference type="Proteomes" id="UP000318186">
    <property type="component" value="Unassembled WGS sequence"/>
</dbReference>
<comment type="subcellular location">
    <subcellularLocation>
        <location evidence="1">Secreted</location>
    </subcellularLocation>
</comment>
<dbReference type="PROSITE" id="PS00999">
    <property type="entry name" value="SSI"/>
    <property type="match status" value="1"/>
</dbReference>
<comment type="similarity">
    <text evidence="2">Belongs to the protease inhibitor I16 (SSI) family.</text>
</comment>